<accession>A0A919RN35</accession>
<reference evidence="2" key="1">
    <citation type="submission" date="2021-01" db="EMBL/GenBank/DDBJ databases">
        <title>Whole genome shotgun sequence of Sinosporangium siamense NBRC 109515.</title>
        <authorList>
            <person name="Komaki H."/>
            <person name="Tamura T."/>
        </authorList>
    </citation>
    <scope>NUCLEOTIDE SEQUENCE</scope>
    <source>
        <strain evidence="2">NBRC 109515</strain>
    </source>
</reference>
<feature type="region of interest" description="Disordered" evidence="1">
    <location>
        <begin position="82"/>
        <end position="123"/>
    </location>
</feature>
<evidence type="ECO:0000256" key="1">
    <source>
        <dbReference type="SAM" id="MobiDB-lite"/>
    </source>
</evidence>
<keyword evidence="3" id="KW-1185">Reference proteome</keyword>
<proteinExistence type="predicted"/>
<dbReference type="EMBL" id="BOOW01000036">
    <property type="protein sequence ID" value="GII95489.1"/>
    <property type="molecule type" value="Genomic_DNA"/>
</dbReference>
<gene>
    <name evidence="2" type="ORF">Ssi02_57200</name>
</gene>
<name>A0A919RN35_9ACTN</name>
<evidence type="ECO:0000313" key="3">
    <source>
        <dbReference type="Proteomes" id="UP000606172"/>
    </source>
</evidence>
<protein>
    <submittedName>
        <fullName evidence="2">Uncharacterized protein</fullName>
    </submittedName>
</protein>
<dbReference type="Proteomes" id="UP000606172">
    <property type="component" value="Unassembled WGS sequence"/>
</dbReference>
<dbReference type="AlphaFoldDB" id="A0A919RN35"/>
<organism evidence="2 3">
    <name type="scientific">Sinosporangium siamense</name>
    <dbReference type="NCBI Taxonomy" id="1367973"/>
    <lineage>
        <taxon>Bacteria</taxon>
        <taxon>Bacillati</taxon>
        <taxon>Actinomycetota</taxon>
        <taxon>Actinomycetes</taxon>
        <taxon>Streptosporangiales</taxon>
        <taxon>Streptosporangiaceae</taxon>
        <taxon>Sinosporangium</taxon>
    </lineage>
</organism>
<sequence length="123" mass="13595">MFVQELVEFVELLLPVDEHGGIGGEFGGWREVSAAHIDVHAPVYRMGLYGGAGQRAAYLIDRRRGVVLRVFLAPRRHGYGPSASKFDRRTHLKKPNNAYTTEQPATKAGGPPVSFPRTGHGKW</sequence>
<comment type="caution">
    <text evidence="2">The sequence shown here is derived from an EMBL/GenBank/DDBJ whole genome shotgun (WGS) entry which is preliminary data.</text>
</comment>
<evidence type="ECO:0000313" key="2">
    <source>
        <dbReference type="EMBL" id="GII95489.1"/>
    </source>
</evidence>